<dbReference type="RefSeq" id="XP_040763443.1">
    <property type="nucleotide sequence ID" value="XM_040901595.1"/>
</dbReference>
<evidence type="ECO:0000256" key="1">
    <source>
        <dbReference type="SAM" id="MobiDB-lite"/>
    </source>
</evidence>
<dbReference type="EMBL" id="KV427628">
    <property type="protein sequence ID" value="KZT05703.1"/>
    <property type="molecule type" value="Genomic_DNA"/>
</dbReference>
<evidence type="ECO:0000313" key="2">
    <source>
        <dbReference type="EMBL" id="KZT05703.1"/>
    </source>
</evidence>
<dbReference type="InParanoid" id="A0A165DVE1"/>
<dbReference type="Proteomes" id="UP000076871">
    <property type="component" value="Unassembled WGS sequence"/>
</dbReference>
<sequence length="175" mass="19285">MVPTTAGKGPPASKGKEKKTAKTSAAPRVKTKRAAPVTDASLLNVRIPRLKCPRSFKKLLPSQVHPPRPFKYSPESLKVFNNIVWEEDEFETMELSAICQLAVEANDEDPRTDVLAPFSPFTPPSVDWKDDLHVHLYADVGLPVYLLKALGLSEGIAQEWIDAAEEVNREVGLVA</sequence>
<organism evidence="2 3">
    <name type="scientific">Laetiporus sulphureus 93-53</name>
    <dbReference type="NCBI Taxonomy" id="1314785"/>
    <lineage>
        <taxon>Eukaryota</taxon>
        <taxon>Fungi</taxon>
        <taxon>Dikarya</taxon>
        <taxon>Basidiomycota</taxon>
        <taxon>Agaricomycotina</taxon>
        <taxon>Agaricomycetes</taxon>
        <taxon>Polyporales</taxon>
        <taxon>Laetiporus</taxon>
    </lineage>
</organism>
<protein>
    <submittedName>
        <fullName evidence="2">Uncharacterized protein</fullName>
    </submittedName>
</protein>
<dbReference type="AlphaFoldDB" id="A0A165DVE1"/>
<name>A0A165DVE1_9APHY</name>
<gene>
    <name evidence="2" type="ORF">LAESUDRAFT_211103</name>
</gene>
<dbReference type="OrthoDB" id="3257151at2759"/>
<dbReference type="GeneID" id="63818627"/>
<reference evidence="2 3" key="1">
    <citation type="journal article" date="2016" name="Mol. Biol. Evol.">
        <title>Comparative Genomics of Early-Diverging Mushroom-Forming Fungi Provides Insights into the Origins of Lignocellulose Decay Capabilities.</title>
        <authorList>
            <person name="Nagy L.G."/>
            <person name="Riley R."/>
            <person name="Tritt A."/>
            <person name="Adam C."/>
            <person name="Daum C."/>
            <person name="Floudas D."/>
            <person name="Sun H."/>
            <person name="Yadav J.S."/>
            <person name="Pangilinan J."/>
            <person name="Larsson K.H."/>
            <person name="Matsuura K."/>
            <person name="Barry K."/>
            <person name="Labutti K."/>
            <person name="Kuo R."/>
            <person name="Ohm R.A."/>
            <person name="Bhattacharya S.S."/>
            <person name="Shirouzu T."/>
            <person name="Yoshinaga Y."/>
            <person name="Martin F.M."/>
            <person name="Grigoriev I.V."/>
            <person name="Hibbett D.S."/>
        </authorList>
    </citation>
    <scope>NUCLEOTIDE SEQUENCE [LARGE SCALE GENOMIC DNA]</scope>
    <source>
        <strain evidence="2 3">93-53</strain>
    </source>
</reference>
<proteinExistence type="predicted"/>
<evidence type="ECO:0000313" key="3">
    <source>
        <dbReference type="Proteomes" id="UP000076871"/>
    </source>
</evidence>
<accession>A0A165DVE1</accession>
<feature type="region of interest" description="Disordered" evidence="1">
    <location>
        <begin position="1"/>
        <end position="33"/>
    </location>
</feature>
<keyword evidence="3" id="KW-1185">Reference proteome</keyword>